<evidence type="ECO:0000313" key="1">
    <source>
        <dbReference type="EMBL" id="ETW94602.1"/>
    </source>
</evidence>
<feature type="non-terminal residue" evidence="1">
    <location>
        <position position="118"/>
    </location>
</feature>
<dbReference type="EMBL" id="AZHX01002443">
    <property type="protein sequence ID" value="ETW94602.1"/>
    <property type="molecule type" value="Genomic_DNA"/>
</dbReference>
<gene>
    <name evidence="1" type="ORF">ETSY2_49525</name>
</gene>
<keyword evidence="2" id="KW-1185">Reference proteome</keyword>
<dbReference type="HOGENOM" id="CLU_2077878_0_0_7"/>
<proteinExistence type="predicted"/>
<sequence>MSCQRQTVSQFTHAVLDAETSPATLQQVVEHGFEQIAEAQTASRAPLACAAGCAFCCYHPVDITAPEAFALAAYLRTVLSDAEFEAVATRLAANAARIQALSHDEHALAQIPCALLNH</sequence>
<dbReference type="AlphaFoldDB" id="W4L994"/>
<name>W4L994_9BACT</name>
<accession>W4L994</accession>
<protein>
    <submittedName>
        <fullName evidence="1">Uncharacterized protein</fullName>
    </submittedName>
</protein>
<reference evidence="1 2" key="1">
    <citation type="journal article" date="2014" name="Nature">
        <title>An environmental bacterial taxon with a large and distinct metabolic repertoire.</title>
        <authorList>
            <person name="Wilson M.C."/>
            <person name="Mori T."/>
            <person name="Ruckert C."/>
            <person name="Uria A.R."/>
            <person name="Helf M.J."/>
            <person name="Takada K."/>
            <person name="Gernert C."/>
            <person name="Steffens U.A."/>
            <person name="Heycke N."/>
            <person name="Schmitt S."/>
            <person name="Rinke C."/>
            <person name="Helfrich E.J."/>
            <person name="Brachmann A.O."/>
            <person name="Gurgui C."/>
            <person name="Wakimoto T."/>
            <person name="Kracht M."/>
            <person name="Crusemann M."/>
            <person name="Hentschel U."/>
            <person name="Abe I."/>
            <person name="Matsunaga S."/>
            <person name="Kalinowski J."/>
            <person name="Takeyama H."/>
            <person name="Piel J."/>
        </authorList>
    </citation>
    <scope>NUCLEOTIDE SEQUENCE [LARGE SCALE GENOMIC DNA]</scope>
    <source>
        <strain evidence="2">TSY2</strain>
    </source>
</reference>
<dbReference type="Proteomes" id="UP000019140">
    <property type="component" value="Unassembled WGS sequence"/>
</dbReference>
<organism evidence="1 2">
    <name type="scientific">Candidatus Entotheonella gemina</name>
    <dbReference type="NCBI Taxonomy" id="1429439"/>
    <lineage>
        <taxon>Bacteria</taxon>
        <taxon>Pseudomonadati</taxon>
        <taxon>Nitrospinota/Tectimicrobiota group</taxon>
        <taxon>Candidatus Tectimicrobiota</taxon>
        <taxon>Candidatus Entotheonellia</taxon>
        <taxon>Candidatus Entotheonellales</taxon>
        <taxon>Candidatus Entotheonellaceae</taxon>
        <taxon>Candidatus Entotheonella</taxon>
    </lineage>
</organism>
<evidence type="ECO:0000313" key="2">
    <source>
        <dbReference type="Proteomes" id="UP000019140"/>
    </source>
</evidence>
<comment type="caution">
    <text evidence="1">The sequence shown here is derived from an EMBL/GenBank/DDBJ whole genome shotgun (WGS) entry which is preliminary data.</text>
</comment>